<accession>A0A9D2ASL4</accession>
<reference evidence="1" key="2">
    <citation type="submission" date="2021-04" db="EMBL/GenBank/DDBJ databases">
        <authorList>
            <person name="Gilroy R."/>
        </authorList>
    </citation>
    <scope>NUCLEOTIDE SEQUENCE</scope>
    <source>
        <strain evidence="1">ChiSjej5B23-15282</strain>
    </source>
</reference>
<organism evidence="1 2">
    <name type="scientific">Candidatus Mediterraneibacter caccavium</name>
    <dbReference type="NCBI Taxonomy" id="2838661"/>
    <lineage>
        <taxon>Bacteria</taxon>
        <taxon>Bacillati</taxon>
        <taxon>Bacillota</taxon>
        <taxon>Clostridia</taxon>
        <taxon>Lachnospirales</taxon>
        <taxon>Lachnospiraceae</taxon>
        <taxon>Mediterraneibacter</taxon>
    </lineage>
</organism>
<evidence type="ECO:0000313" key="2">
    <source>
        <dbReference type="Proteomes" id="UP000824243"/>
    </source>
</evidence>
<proteinExistence type="predicted"/>
<protein>
    <submittedName>
        <fullName evidence="1">Uncharacterized protein</fullName>
    </submittedName>
</protein>
<comment type="caution">
    <text evidence="1">The sequence shown here is derived from an EMBL/GenBank/DDBJ whole genome shotgun (WGS) entry which is preliminary data.</text>
</comment>
<gene>
    <name evidence="1" type="ORF">H9981_07320</name>
</gene>
<dbReference type="EMBL" id="DXFA01000128">
    <property type="protein sequence ID" value="HIX48802.1"/>
    <property type="molecule type" value="Genomic_DNA"/>
</dbReference>
<dbReference type="Proteomes" id="UP000824243">
    <property type="component" value="Unassembled WGS sequence"/>
</dbReference>
<evidence type="ECO:0000313" key="1">
    <source>
        <dbReference type="EMBL" id="HIX48802.1"/>
    </source>
</evidence>
<reference evidence="1" key="1">
    <citation type="journal article" date="2021" name="PeerJ">
        <title>Extensive microbial diversity within the chicken gut microbiome revealed by metagenomics and culture.</title>
        <authorList>
            <person name="Gilroy R."/>
            <person name="Ravi A."/>
            <person name="Getino M."/>
            <person name="Pursley I."/>
            <person name="Horton D.L."/>
            <person name="Alikhan N.F."/>
            <person name="Baker D."/>
            <person name="Gharbi K."/>
            <person name="Hall N."/>
            <person name="Watson M."/>
            <person name="Adriaenssens E.M."/>
            <person name="Foster-Nyarko E."/>
            <person name="Jarju S."/>
            <person name="Secka A."/>
            <person name="Antonio M."/>
            <person name="Oren A."/>
            <person name="Chaudhuri R.R."/>
            <person name="La Ragione R."/>
            <person name="Hildebrand F."/>
            <person name="Pallen M.J."/>
        </authorList>
    </citation>
    <scope>NUCLEOTIDE SEQUENCE</scope>
    <source>
        <strain evidence="1">ChiSjej5B23-15282</strain>
    </source>
</reference>
<dbReference type="AlphaFoldDB" id="A0A9D2ASL4"/>
<name>A0A9D2ASL4_9FIRM</name>
<sequence length="158" mass="18319">MQADKFRALCQVAVMNIRSLPDEEALHVKELYPEWSHLCENRYVAKDAGFKFRYIDNGETKLYKTIQENFTFQPQWIPGDGTYSIYTQIVEGQAGTYDDPIDVPDTVPPDSCTYVVGKYYRYNDVIYKCQRSGDEDGKEYSFPYAPDALLDQYFVLAE</sequence>